<gene>
    <name evidence="4" type="ORF">GCM10009117_12930</name>
</gene>
<comment type="caution">
    <text evidence="4">The sequence shown here is derived from an EMBL/GenBank/DDBJ whole genome shotgun (WGS) entry which is preliminary data.</text>
</comment>
<organism evidence="4 5">
    <name type="scientific">Gangjinia marincola</name>
    <dbReference type="NCBI Taxonomy" id="578463"/>
    <lineage>
        <taxon>Bacteria</taxon>
        <taxon>Pseudomonadati</taxon>
        <taxon>Bacteroidota</taxon>
        <taxon>Flavobacteriia</taxon>
        <taxon>Flavobacteriales</taxon>
        <taxon>Flavobacteriaceae</taxon>
        <taxon>Gangjinia</taxon>
    </lineage>
</organism>
<evidence type="ECO:0000313" key="4">
    <source>
        <dbReference type="EMBL" id="GAA0872146.1"/>
    </source>
</evidence>
<evidence type="ECO:0000256" key="1">
    <source>
        <dbReference type="ARBA" id="ARBA00022630"/>
    </source>
</evidence>
<dbReference type="RefSeq" id="WP_343764997.1">
    <property type="nucleotide sequence ID" value="NZ_BAAAFG010000013.1"/>
</dbReference>
<reference evidence="4 5" key="1">
    <citation type="journal article" date="2019" name="Int. J. Syst. Evol. Microbiol.">
        <title>The Global Catalogue of Microorganisms (GCM) 10K type strain sequencing project: providing services to taxonomists for standard genome sequencing and annotation.</title>
        <authorList>
            <consortium name="The Broad Institute Genomics Platform"/>
            <consortium name="The Broad Institute Genome Sequencing Center for Infectious Disease"/>
            <person name="Wu L."/>
            <person name="Ma J."/>
        </authorList>
    </citation>
    <scope>NUCLEOTIDE SEQUENCE [LARGE SCALE GENOMIC DNA]</scope>
    <source>
        <strain evidence="4 5">JCM 16082</strain>
    </source>
</reference>
<evidence type="ECO:0000313" key="5">
    <source>
        <dbReference type="Proteomes" id="UP001500507"/>
    </source>
</evidence>
<evidence type="ECO:0000259" key="3">
    <source>
        <dbReference type="Pfam" id="PF03358"/>
    </source>
</evidence>
<keyword evidence="5" id="KW-1185">Reference proteome</keyword>
<dbReference type="InterPro" id="IPR005025">
    <property type="entry name" value="FMN_Rdtase-like_dom"/>
</dbReference>
<dbReference type="Pfam" id="PF03358">
    <property type="entry name" value="FMN_red"/>
    <property type="match status" value="1"/>
</dbReference>
<dbReference type="PANTHER" id="PTHR43278">
    <property type="entry name" value="NAD(P)H-DEPENDENT FMN-CONTAINING OXIDOREDUCTASE YWQN-RELATED"/>
    <property type="match status" value="1"/>
</dbReference>
<dbReference type="PANTHER" id="PTHR43278:SF4">
    <property type="entry name" value="NAD(P)H-DEPENDENT FMN-CONTAINING OXIDOREDUCTASE YWQN-RELATED"/>
    <property type="match status" value="1"/>
</dbReference>
<name>A0ABN1MG45_9FLAO</name>
<dbReference type="Proteomes" id="UP001500507">
    <property type="component" value="Unassembled WGS sequence"/>
</dbReference>
<sequence>MISKTLILLGSSNSKGETKQLVNYMSNKAQIPIIDLKKKYIVEFDYEFRNQDDDFKSLLEEIVTTYDTLIFATPVYWYTMSARMKLFFDRLSDGLKLHKDIGRKLRGMNMAVLSCGYDKVLKDGFHMPFKETAKYLGMNYSGDVHGWLENGILTDEIKERLDNFIEVLDVR</sequence>
<evidence type="ECO:0000256" key="2">
    <source>
        <dbReference type="ARBA" id="ARBA00022643"/>
    </source>
</evidence>
<proteinExistence type="predicted"/>
<keyword evidence="2" id="KW-0288">FMN</keyword>
<dbReference type="Gene3D" id="3.40.50.360">
    <property type="match status" value="1"/>
</dbReference>
<feature type="domain" description="NADPH-dependent FMN reductase-like" evidence="3">
    <location>
        <begin position="4"/>
        <end position="118"/>
    </location>
</feature>
<dbReference type="SUPFAM" id="SSF52218">
    <property type="entry name" value="Flavoproteins"/>
    <property type="match status" value="1"/>
</dbReference>
<keyword evidence="1" id="KW-0285">Flavoprotein</keyword>
<dbReference type="InterPro" id="IPR051796">
    <property type="entry name" value="ISF_SsuE-like"/>
</dbReference>
<dbReference type="EMBL" id="BAAAFG010000013">
    <property type="protein sequence ID" value="GAA0872146.1"/>
    <property type="molecule type" value="Genomic_DNA"/>
</dbReference>
<accession>A0ABN1MG45</accession>
<dbReference type="InterPro" id="IPR029039">
    <property type="entry name" value="Flavoprotein-like_sf"/>
</dbReference>
<protein>
    <submittedName>
        <fullName evidence="4">Flavodoxin family protein</fullName>
    </submittedName>
</protein>